<gene>
    <name evidence="5" type="ORF">REIFOR_01412</name>
</gene>
<proteinExistence type="predicted"/>
<dbReference type="RefSeq" id="WP_100256892.1">
    <property type="nucleotide sequence ID" value="NZ_CP011797.1"/>
</dbReference>
<feature type="transmembrane region" description="Helical" evidence="2">
    <location>
        <begin position="272"/>
        <end position="289"/>
    </location>
</feature>
<protein>
    <submittedName>
        <fullName evidence="5">Acyltransferase family membrane protein</fullName>
    </submittedName>
</protein>
<sequence length="644" mass="73067">MKYRAEIDGLRALAVVPVILFHAGFELFSGGFVGVDVFFVISGYLITTILIEDLENKRFSLVSFYERRARRILPALFFVMFVCIPFAWMWMLPIQMKDFSQSLVAVSLFASNVLFWRKSGYFDAAAEEKPLLHTWSLAVEEQYYVLFPIFLFLAWRYGKNRVFWMIVVMASISLLLSEWGWRNKATANFYLAPTRAWELFAGSIAAFIVQKNGVQKNNFLALLGLAAIIFSIFAYDESTPFPSVYALVPVLGVVLLVLYADKETIAAKLLSTRGFVGLGLISYSAYLWHQPLFAFARIRSLEYPSLLLMLALSFLSILLAYISWRYIEKPFRQKTRITKKGIFFFSTVGLLGFLLLGYNGHINEGYRDRFNISDSVYTSLSRSERSRECFGKDVIKQPNWFCDIGSNSSQKNIFVFGDSHSLSFLPAIDDALSQINKGGLFTGTSGCTPFLGIHSLRNDQLENNCNELNRRVFDYIKDNAVDTLILVARWTYYTDGGYEGDNFSYIGFSETDERTHELSKLAFERGLRETLTAYNEIGVNVIVVPQIPQQISEPLDIYASSDLSGKSLSESSVARSQHLLLQSYVTNLFEAESVTLMDFTETFCGEFYCNIGTENASFYYDDDHLSLSGSSLLVNPLLDFLSNE</sequence>
<keyword evidence="5" id="KW-0012">Acyltransferase</keyword>
<keyword evidence="2" id="KW-0812">Transmembrane</keyword>
<accession>A0A2K8KP57</accession>
<keyword evidence="5" id="KW-0808">Transferase</keyword>
<evidence type="ECO:0000313" key="6">
    <source>
        <dbReference type="Proteomes" id="UP000229757"/>
    </source>
</evidence>
<dbReference type="InterPro" id="IPR002656">
    <property type="entry name" value="Acyl_transf_3_dom"/>
</dbReference>
<keyword evidence="2" id="KW-0472">Membrane</keyword>
<feature type="transmembrane region" description="Helical" evidence="2">
    <location>
        <begin position="342"/>
        <end position="360"/>
    </location>
</feature>
<dbReference type="Pfam" id="PF01757">
    <property type="entry name" value="Acyl_transf_3"/>
    <property type="match status" value="1"/>
</dbReference>
<feature type="transmembrane region" description="Helical" evidence="2">
    <location>
        <begin position="7"/>
        <end position="25"/>
    </location>
</feature>
<feature type="transmembrane region" description="Helical" evidence="2">
    <location>
        <begin position="72"/>
        <end position="93"/>
    </location>
</feature>
<keyword evidence="1" id="KW-0175">Coiled coil</keyword>
<feature type="transmembrane region" description="Helical" evidence="2">
    <location>
        <begin position="241"/>
        <end position="260"/>
    </location>
</feature>
<dbReference type="InterPro" id="IPR050879">
    <property type="entry name" value="Acyltransferase_3"/>
</dbReference>
<feature type="transmembrane region" description="Helical" evidence="2">
    <location>
        <begin position="31"/>
        <end position="51"/>
    </location>
</feature>
<evidence type="ECO:0000256" key="2">
    <source>
        <dbReference type="SAM" id="Phobius"/>
    </source>
</evidence>
<dbReference type="GO" id="GO:0016747">
    <property type="term" value="F:acyltransferase activity, transferring groups other than amino-acyl groups"/>
    <property type="evidence" value="ECO:0007669"/>
    <property type="project" value="InterPro"/>
</dbReference>
<dbReference type="PANTHER" id="PTHR23028:SF53">
    <property type="entry name" value="ACYL_TRANSF_3 DOMAIN-CONTAINING PROTEIN"/>
    <property type="match status" value="1"/>
</dbReference>
<dbReference type="GO" id="GO:0009103">
    <property type="term" value="P:lipopolysaccharide biosynthetic process"/>
    <property type="evidence" value="ECO:0007669"/>
    <property type="project" value="TreeGrafter"/>
</dbReference>
<dbReference type="EMBL" id="CP011797">
    <property type="protein sequence ID" value="ATX76558.1"/>
    <property type="molecule type" value="Genomic_DNA"/>
</dbReference>
<dbReference type="GO" id="GO:0016020">
    <property type="term" value="C:membrane"/>
    <property type="evidence" value="ECO:0007669"/>
    <property type="project" value="TreeGrafter"/>
</dbReference>
<dbReference type="PANTHER" id="PTHR23028">
    <property type="entry name" value="ACETYLTRANSFERASE"/>
    <property type="match status" value="1"/>
</dbReference>
<keyword evidence="2" id="KW-1133">Transmembrane helix</keyword>
<feature type="domain" description="SGNH" evidence="4">
    <location>
        <begin position="389"/>
        <end position="635"/>
    </location>
</feature>
<evidence type="ECO:0000313" key="5">
    <source>
        <dbReference type="EMBL" id="ATX76558.1"/>
    </source>
</evidence>
<feature type="domain" description="Acyltransferase 3" evidence="3">
    <location>
        <begin position="5"/>
        <end position="324"/>
    </location>
</feature>
<reference evidence="5 6" key="1">
    <citation type="journal article" date="2017" name="Environ. Microbiol.">
        <title>Genomic and physiological analyses of 'Reinekea forsetii' reveal a versatile opportunistic lifestyle during spring algae blooms.</title>
        <authorList>
            <person name="Avci B."/>
            <person name="Hahnke R.L."/>
            <person name="Chafee M."/>
            <person name="Fischer T."/>
            <person name="Gruber-Vodicka H."/>
            <person name="Tegetmeyer H.E."/>
            <person name="Harder J."/>
            <person name="Fuchs B.M."/>
            <person name="Amann R.I."/>
            <person name="Teeling H."/>
        </authorList>
    </citation>
    <scope>NUCLEOTIDE SEQUENCE [LARGE SCALE GENOMIC DNA]</scope>
    <source>
        <strain evidence="5 6">Hel1_31_D35</strain>
    </source>
</reference>
<feature type="transmembrane region" description="Helical" evidence="2">
    <location>
        <begin position="219"/>
        <end position="235"/>
    </location>
</feature>
<organism evidence="5 6">
    <name type="scientific">Reinekea forsetii</name>
    <dbReference type="NCBI Taxonomy" id="1336806"/>
    <lineage>
        <taxon>Bacteria</taxon>
        <taxon>Pseudomonadati</taxon>
        <taxon>Pseudomonadota</taxon>
        <taxon>Gammaproteobacteria</taxon>
        <taxon>Oceanospirillales</taxon>
        <taxon>Saccharospirillaceae</taxon>
        <taxon>Reinekea</taxon>
    </lineage>
</organism>
<dbReference type="KEGG" id="rfo:REIFOR_01412"/>
<name>A0A2K8KP57_9GAMM</name>
<evidence type="ECO:0000256" key="1">
    <source>
        <dbReference type="SAM" id="Coils"/>
    </source>
</evidence>
<dbReference type="InterPro" id="IPR043968">
    <property type="entry name" value="SGNH"/>
</dbReference>
<keyword evidence="6" id="KW-1185">Reference proteome</keyword>
<feature type="transmembrane region" description="Helical" evidence="2">
    <location>
        <begin position="301"/>
        <end position="322"/>
    </location>
</feature>
<evidence type="ECO:0000259" key="4">
    <source>
        <dbReference type="Pfam" id="PF19040"/>
    </source>
</evidence>
<dbReference type="Proteomes" id="UP000229757">
    <property type="component" value="Chromosome"/>
</dbReference>
<evidence type="ECO:0000259" key="3">
    <source>
        <dbReference type="Pfam" id="PF01757"/>
    </source>
</evidence>
<dbReference type="Pfam" id="PF19040">
    <property type="entry name" value="SGNH"/>
    <property type="match status" value="1"/>
</dbReference>
<dbReference type="OrthoDB" id="9767863at2"/>
<dbReference type="AlphaFoldDB" id="A0A2K8KP57"/>
<feature type="coiled-coil region" evidence="1">
    <location>
        <begin position="451"/>
        <end position="478"/>
    </location>
</feature>
<feature type="transmembrane region" description="Helical" evidence="2">
    <location>
        <begin position="162"/>
        <end position="181"/>
    </location>
</feature>